<dbReference type="InterPro" id="IPR036779">
    <property type="entry name" value="LysM_dom_sf"/>
</dbReference>
<dbReference type="Pfam" id="PF01476">
    <property type="entry name" value="LysM"/>
    <property type="match status" value="2"/>
</dbReference>
<dbReference type="PANTHER" id="PTHR33734">
    <property type="entry name" value="LYSM DOMAIN-CONTAINING GPI-ANCHORED PROTEIN 2"/>
    <property type="match status" value="1"/>
</dbReference>
<name>A0A0W8G0H0_9ZZZZ</name>
<dbReference type="PROSITE" id="PS51782">
    <property type="entry name" value="LYSM"/>
    <property type="match status" value="1"/>
</dbReference>
<proteinExistence type="predicted"/>
<comment type="caution">
    <text evidence="2">The sequence shown here is derived from an EMBL/GenBank/DDBJ whole genome shotgun (WGS) entry which is preliminary data.</text>
</comment>
<accession>A0A0W8G0H0</accession>
<dbReference type="CDD" id="cd00118">
    <property type="entry name" value="LysM"/>
    <property type="match status" value="1"/>
</dbReference>
<dbReference type="GO" id="GO:0008932">
    <property type="term" value="F:lytic endotransglycosylase activity"/>
    <property type="evidence" value="ECO:0007669"/>
    <property type="project" value="TreeGrafter"/>
</dbReference>
<reference evidence="2" key="1">
    <citation type="journal article" date="2015" name="Proc. Natl. Acad. Sci. U.S.A.">
        <title>Networks of energetic and metabolic interactions define dynamics in microbial communities.</title>
        <authorList>
            <person name="Embree M."/>
            <person name="Liu J.K."/>
            <person name="Al-Bassam M.M."/>
            <person name="Zengler K."/>
        </authorList>
    </citation>
    <scope>NUCLEOTIDE SEQUENCE</scope>
</reference>
<dbReference type="PANTHER" id="PTHR33734:SF22">
    <property type="entry name" value="MEMBRANE-BOUND LYTIC MUREIN TRANSGLYCOSYLASE D"/>
    <property type="match status" value="1"/>
</dbReference>
<feature type="domain" description="LysM" evidence="1">
    <location>
        <begin position="51"/>
        <end position="94"/>
    </location>
</feature>
<evidence type="ECO:0000259" key="1">
    <source>
        <dbReference type="PROSITE" id="PS51782"/>
    </source>
</evidence>
<protein>
    <submittedName>
        <fullName evidence="2">Membrane-bound lytic murein transglycosylase d</fullName>
    </submittedName>
</protein>
<dbReference type="SUPFAM" id="SSF54106">
    <property type="entry name" value="LysM domain"/>
    <property type="match status" value="1"/>
</dbReference>
<dbReference type="Gene3D" id="3.10.350.10">
    <property type="entry name" value="LysM domain"/>
    <property type="match status" value="1"/>
</dbReference>
<evidence type="ECO:0000313" key="2">
    <source>
        <dbReference type="EMBL" id="KUG25987.1"/>
    </source>
</evidence>
<sequence length="97" mass="11061">MVRGDEIRRWNNISGNRINIGQQLVLYPNKSTRDQSGSSVQAFANPSNNSILHKVNEGESLWTIAKKYNVRVADIMKWNSLNTDRIHPGSELRIVNQ</sequence>
<dbReference type="SMART" id="SM00257">
    <property type="entry name" value="LysM"/>
    <property type="match status" value="1"/>
</dbReference>
<dbReference type="AlphaFoldDB" id="A0A0W8G0H0"/>
<organism evidence="2">
    <name type="scientific">hydrocarbon metagenome</name>
    <dbReference type="NCBI Taxonomy" id="938273"/>
    <lineage>
        <taxon>unclassified sequences</taxon>
        <taxon>metagenomes</taxon>
        <taxon>ecological metagenomes</taxon>
    </lineage>
</organism>
<gene>
    <name evidence="2" type="ORF">ASZ90_004190</name>
</gene>
<dbReference type="InterPro" id="IPR018392">
    <property type="entry name" value="LysM"/>
</dbReference>
<dbReference type="EMBL" id="LNQE01000561">
    <property type="protein sequence ID" value="KUG25987.1"/>
    <property type="molecule type" value="Genomic_DNA"/>
</dbReference>